<name>R7YGY3_CONA1</name>
<dbReference type="GeneID" id="19897677"/>
<accession>R7YGY3</accession>
<evidence type="ECO:0008006" key="3">
    <source>
        <dbReference type="Google" id="ProtNLM"/>
    </source>
</evidence>
<reference evidence="2" key="1">
    <citation type="submission" date="2012-06" db="EMBL/GenBank/DDBJ databases">
        <title>The genome sequence of Coniosporium apollinis CBS 100218.</title>
        <authorList>
            <consortium name="The Broad Institute Genome Sequencing Platform"/>
            <person name="Cuomo C."/>
            <person name="Gorbushina A."/>
            <person name="Noack S."/>
            <person name="Walker B."/>
            <person name="Young S.K."/>
            <person name="Zeng Q."/>
            <person name="Gargeya S."/>
            <person name="Fitzgerald M."/>
            <person name="Haas B."/>
            <person name="Abouelleil A."/>
            <person name="Alvarado L."/>
            <person name="Arachchi H.M."/>
            <person name="Berlin A.M."/>
            <person name="Chapman S.B."/>
            <person name="Goldberg J."/>
            <person name="Griggs A."/>
            <person name="Gujja S."/>
            <person name="Hansen M."/>
            <person name="Howarth C."/>
            <person name="Imamovic A."/>
            <person name="Larimer J."/>
            <person name="McCowan C."/>
            <person name="Montmayeur A."/>
            <person name="Murphy C."/>
            <person name="Neiman D."/>
            <person name="Pearson M."/>
            <person name="Priest M."/>
            <person name="Roberts A."/>
            <person name="Saif S."/>
            <person name="Shea T."/>
            <person name="Sisk P."/>
            <person name="Sykes S."/>
            <person name="Wortman J."/>
            <person name="Nusbaum C."/>
            <person name="Birren B."/>
        </authorList>
    </citation>
    <scope>NUCLEOTIDE SEQUENCE [LARGE SCALE GENOMIC DNA]</scope>
    <source>
        <strain evidence="2">CBS 100218</strain>
    </source>
</reference>
<keyword evidence="2" id="KW-1185">Reference proteome</keyword>
<dbReference type="HOGENOM" id="CLU_1786744_0_0_1"/>
<protein>
    <recommendedName>
        <fullName evidence="3">Transcription factor domain-containing protein</fullName>
    </recommendedName>
</protein>
<gene>
    <name evidence="1" type="ORF">W97_00366</name>
</gene>
<dbReference type="Proteomes" id="UP000016924">
    <property type="component" value="Unassembled WGS sequence"/>
</dbReference>
<dbReference type="OrthoDB" id="5423818at2759"/>
<organism evidence="1 2">
    <name type="scientific">Coniosporium apollinis (strain CBS 100218)</name>
    <name type="common">Rock-inhabiting black yeast</name>
    <dbReference type="NCBI Taxonomy" id="1168221"/>
    <lineage>
        <taxon>Eukaryota</taxon>
        <taxon>Fungi</taxon>
        <taxon>Dikarya</taxon>
        <taxon>Ascomycota</taxon>
        <taxon>Pezizomycotina</taxon>
        <taxon>Dothideomycetes</taxon>
        <taxon>Dothideomycetes incertae sedis</taxon>
        <taxon>Coniosporium</taxon>
    </lineage>
</organism>
<evidence type="ECO:0000313" key="2">
    <source>
        <dbReference type="Proteomes" id="UP000016924"/>
    </source>
</evidence>
<dbReference type="STRING" id="1168221.R7YGY3"/>
<sequence>MARILCSYLKMMLDYNALPPFIHLYWISASSSKEFLEPLANCMSLLGMLGTRARGTASLFWRNVRMECDHLSSTYTTFNKYGMIAATQALLIYMLVRVAEGETENNNHDAALLGTVTLMLGELRRQLQCESVDMESVDMPYMYFV</sequence>
<dbReference type="AlphaFoldDB" id="R7YGY3"/>
<dbReference type="RefSeq" id="XP_007776472.1">
    <property type="nucleotide sequence ID" value="XM_007778282.1"/>
</dbReference>
<dbReference type="EMBL" id="JH767554">
    <property type="protein sequence ID" value="EON61155.1"/>
    <property type="molecule type" value="Genomic_DNA"/>
</dbReference>
<evidence type="ECO:0000313" key="1">
    <source>
        <dbReference type="EMBL" id="EON61155.1"/>
    </source>
</evidence>
<proteinExistence type="predicted"/>